<dbReference type="OrthoDB" id="2192016at2"/>
<dbReference type="KEGG" id="lcy:LC20004_07675"/>
<dbReference type="PANTHER" id="PTHR30185:SF18">
    <property type="entry name" value="TRANSCRIPTIONAL REGULATOR MTLR"/>
    <property type="match status" value="1"/>
</dbReference>
<accession>A0A2D1KNW3</accession>
<reference evidence="4 5" key="1">
    <citation type="submission" date="2016-10" db="EMBL/GenBank/DDBJ databases">
        <title>The whole genome sequencing and assembly of L. cotyniformis subsp. torquens DSM 20004 strain.</title>
        <authorList>
            <person name="Park M.-K."/>
            <person name="Lee Y.-J."/>
            <person name="Yi H."/>
            <person name="Bahn Y.-S."/>
            <person name="Kim J.F."/>
            <person name="Lee D.-W."/>
        </authorList>
    </citation>
    <scope>NUCLEOTIDE SEQUENCE [LARGE SCALE GENOMIC DNA]</scope>
    <source>
        <strain evidence="4 5">DSM 20004</strain>
    </source>
</reference>
<dbReference type="PANTHER" id="PTHR30185">
    <property type="entry name" value="CRYPTIC BETA-GLUCOSIDE BGL OPERON ANTITERMINATOR"/>
    <property type="match status" value="1"/>
</dbReference>
<proteinExistence type="predicted"/>
<organism evidence="4 5">
    <name type="scientific">Loigolactobacillus coryniformis subsp. torquens DSM 20004 = KCTC 3535</name>
    <dbReference type="NCBI Taxonomy" id="1423822"/>
    <lineage>
        <taxon>Bacteria</taxon>
        <taxon>Bacillati</taxon>
        <taxon>Bacillota</taxon>
        <taxon>Bacilli</taxon>
        <taxon>Lactobacillales</taxon>
        <taxon>Lactobacillaceae</taxon>
        <taxon>Loigolactobacillus</taxon>
    </lineage>
</organism>
<dbReference type="InterPro" id="IPR007737">
    <property type="entry name" value="Mga_HTH"/>
</dbReference>
<dbReference type="InterPro" id="IPR050661">
    <property type="entry name" value="BglG_antiterminators"/>
</dbReference>
<keyword evidence="5" id="KW-1185">Reference proteome</keyword>
<dbReference type="Proteomes" id="UP000223559">
    <property type="component" value="Chromosome"/>
</dbReference>
<evidence type="ECO:0000256" key="2">
    <source>
        <dbReference type="ARBA" id="ARBA00023163"/>
    </source>
</evidence>
<keyword evidence="2" id="KW-0804">Transcription</keyword>
<gene>
    <name evidence="4" type="ORF">LC20004_07675</name>
</gene>
<name>A0A2D1KNW3_9LACO</name>
<protein>
    <recommendedName>
        <fullName evidence="3">Mga helix-turn-helix domain-containing protein</fullName>
    </recommendedName>
</protein>
<evidence type="ECO:0000313" key="4">
    <source>
        <dbReference type="EMBL" id="ATO43796.1"/>
    </source>
</evidence>
<dbReference type="AlphaFoldDB" id="A0A2D1KNW3"/>
<dbReference type="Gene3D" id="1.10.10.10">
    <property type="entry name" value="Winged helix-like DNA-binding domain superfamily/Winged helix DNA-binding domain"/>
    <property type="match status" value="1"/>
</dbReference>
<evidence type="ECO:0000256" key="1">
    <source>
        <dbReference type="ARBA" id="ARBA00023015"/>
    </source>
</evidence>
<evidence type="ECO:0000313" key="5">
    <source>
        <dbReference type="Proteomes" id="UP000223559"/>
    </source>
</evidence>
<dbReference type="Pfam" id="PF05043">
    <property type="entry name" value="Mga"/>
    <property type="match status" value="1"/>
</dbReference>
<dbReference type="EMBL" id="CP017697">
    <property type="protein sequence ID" value="ATO43796.1"/>
    <property type="molecule type" value="Genomic_DNA"/>
</dbReference>
<evidence type="ECO:0000259" key="3">
    <source>
        <dbReference type="Pfam" id="PF05043"/>
    </source>
</evidence>
<keyword evidence="1" id="KW-0805">Transcription regulation</keyword>
<dbReference type="InterPro" id="IPR036388">
    <property type="entry name" value="WH-like_DNA-bd_sf"/>
</dbReference>
<sequence>MFKTDLLDKQDRIVVMILEALYLADGAVSKQKLSQELAVSLSSLNRYIAQLNQLLAPQINAGAVILNIQSNQLELKLVGQVTFDELYCDQAIRNAINYQILMLIYQKGKVTLPEFVFELALSEASLYRHLQQLNSLLAEFKLTIKQGQLSGTELQIRYFYYQLFTLIPITATKQNVLHDQYIRGLEEHFAYQFNAVAAQRIKLWITISRQRQLTITQFDRRLPAAVTDLSRNNVLFDQMSANYRQLFGQTDATAVNFETKALFAMLVGMSVFNSQAALVWEFADIYLHNDTELSQLLTVFNRLLCQSLAIQPEQWGFSFSKALFDTLAQPYLFTGELSKFTPKRADYYRQFYFPVEIQRNVGQIIERLKQSTCVKLRQIVLKNEAYFRRCLLLVVDEFEGQQTHELKLGLEPDFTDSTVHLLINKLHQYLAGQALIEITPYQPGHDYDLVLTNRQLTETEKSQPIYRFADLASLRDFKNIRKIVIKMSLIEKGLVVLNN</sequence>
<feature type="domain" description="Mga helix-turn-helix" evidence="3">
    <location>
        <begin position="92"/>
        <end position="164"/>
    </location>
</feature>
<dbReference type="RefSeq" id="WP_056980139.1">
    <property type="nucleotide sequence ID" value="NZ_AZDC01000005.1"/>
</dbReference>